<dbReference type="AlphaFoldDB" id="A0A5Q5CLB9"/>
<proteinExistence type="predicted"/>
<feature type="transmembrane region" description="Helical" evidence="1">
    <location>
        <begin position="113"/>
        <end position="135"/>
    </location>
</feature>
<feature type="transmembrane region" description="Helical" evidence="1">
    <location>
        <begin position="156"/>
        <end position="177"/>
    </location>
</feature>
<keyword evidence="1" id="KW-0812">Transmembrane</keyword>
<feature type="transmembrane region" description="Helical" evidence="1">
    <location>
        <begin position="22"/>
        <end position="46"/>
    </location>
</feature>
<evidence type="ECO:0000313" key="2">
    <source>
        <dbReference type="EMBL" id="ABO00180.1"/>
    </source>
</evidence>
<protein>
    <recommendedName>
        <fullName evidence="3">ABC transporter permease</fullName>
    </recommendedName>
</protein>
<evidence type="ECO:0008006" key="3">
    <source>
        <dbReference type="Google" id="ProtNLM"/>
    </source>
</evidence>
<accession>A0A5Q5CLB9</accession>
<sequence length="263" mass="27704">MRHAGVVRAVRAEAVSTAGSGWLWTLFVPVALGLPLTITFVIACVAERFATIPGQRYVQEVSTANSAYWVITITVLTVGIAAAYGHAHEISCGAAQFVRHALPWRGAVFTGKWVFYGVLGACTAAVALIAVLVGLPLISASVYGQVALGDPVGLRLLWTVPILAFFAAALGVGVGALVRTPPLAIGAILLWVYVIETAVGYLPGGYSAQRFMPFLNGVYATGQDIVLTPPWGPDAALGYTCGVFILIFLCGMWSAPDKKVVNR</sequence>
<feature type="transmembrane region" description="Helical" evidence="1">
    <location>
        <begin position="183"/>
        <end position="202"/>
    </location>
</feature>
<gene>
    <name evidence="2" type="ordered locus">Mjls_4408</name>
</gene>
<dbReference type="EMBL" id="CP000580">
    <property type="protein sequence ID" value="ABO00180.1"/>
    <property type="molecule type" value="Genomic_DNA"/>
</dbReference>
<reference evidence="2" key="1">
    <citation type="submission" date="2007-02" db="EMBL/GenBank/DDBJ databases">
        <title>Complete sequence of Mycobacterium sp. JLS.</title>
        <authorList>
            <consortium name="US DOE Joint Genome Institute"/>
            <person name="Copeland A."/>
            <person name="Lucas S."/>
            <person name="Lapidus A."/>
            <person name="Barry K."/>
            <person name="Detter J.C."/>
            <person name="Glavina del Rio T."/>
            <person name="Hammon N."/>
            <person name="Israni S."/>
            <person name="Dalin E."/>
            <person name="Tice H."/>
            <person name="Pitluck S."/>
            <person name="Chain P."/>
            <person name="Malfatti S."/>
            <person name="Shin M."/>
            <person name="Vergez L."/>
            <person name="Schmutz J."/>
            <person name="Larimer F."/>
            <person name="Land M."/>
            <person name="Hauser L."/>
            <person name="Kyrpides N."/>
            <person name="Mikhailova N."/>
            <person name="Miller C.D."/>
            <person name="Anderson A.J."/>
            <person name="Sims R.C."/>
            <person name="Richardson P."/>
        </authorList>
    </citation>
    <scope>NUCLEOTIDE SEQUENCE [LARGE SCALE GENOMIC DNA]</scope>
    <source>
        <strain evidence="2">JLS</strain>
    </source>
</reference>
<evidence type="ECO:0000256" key="1">
    <source>
        <dbReference type="SAM" id="Phobius"/>
    </source>
</evidence>
<keyword evidence="1" id="KW-0472">Membrane</keyword>
<organism evidence="2">
    <name type="scientific">Mycobacterium sp. (strain JLS)</name>
    <dbReference type="NCBI Taxonomy" id="164757"/>
    <lineage>
        <taxon>Bacteria</taxon>
        <taxon>Bacillati</taxon>
        <taxon>Actinomycetota</taxon>
        <taxon>Actinomycetes</taxon>
        <taxon>Mycobacteriales</taxon>
        <taxon>Mycobacteriaceae</taxon>
        <taxon>Mycobacterium</taxon>
    </lineage>
</organism>
<keyword evidence="1" id="KW-1133">Transmembrane helix</keyword>
<feature type="transmembrane region" description="Helical" evidence="1">
    <location>
        <begin position="67"/>
        <end position="87"/>
    </location>
</feature>
<feature type="transmembrane region" description="Helical" evidence="1">
    <location>
        <begin position="237"/>
        <end position="255"/>
    </location>
</feature>
<name>A0A5Q5CLB9_MYCSJ</name>
<dbReference type="KEGG" id="mjl:Mjls_4408"/>